<feature type="region of interest" description="Disordered" evidence="1">
    <location>
        <begin position="54"/>
        <end position="81"/>
    </location>
</feature>
<gene>
    <name evidence="2" type="ORF">CTI12_AA593540</name>
</gene>
<evidence type="ECO:0000313" key="3">
    <source>
        <dbReference type="Proteomes" id="UP000245207"/>
    </source>
</evidence>
<dbReference type="AlphaFoldDB" id="A0A2U1KK20"/>
<dbReference type="STRING" id="35608.A0A2U1KK20"/>
<keyword evidence="3" id="KW-1185">Reference proteome</keyword>
<protein>
    <submittedName>
        <fullName evidence="2">Calcium-binding EF-hand</fullName>
    </submittedName>
</protein>
<dbReference type="Proteomes" id="UP000245207">
    <property type="component" value="Unassembled WGS sequence"/>
</dbReference>
<name>A0A2U1KK20_ARTAN</name>
<sequence length="171" mass="19003">MDMDCIGDLGFLDPGLLQLNEVSPLAIKSNPYVAKKLFDQWLLLPETTLLPAPHSHSITPPYLNTSEGSPLRRLSASSQDDLYQQNQRISERRFRMHDTAAKNQSPTPLDSFVSNYRLKRSHLGNDLGTGSCKWQQRAKNDEQDAAAIAIDSAVEGNNGNDDMAFKMKLAS</sequence>
<proteinExistence type="predicted"/>
<organism evidence="2 3">
    <name type="scientific">Artemisia annua</name>
    <name type="common">Sweet wormwood</name>
    <dbReference type="NCBI Taxonomy" id="35608"/>
    <lineage>
        <taxon>Eukaryota</taxon>
        <taxon>Viridiplantae</taxon>
        <taxon>Streptophyta</taxon>
        <taxon>Embryophyta</taxon>
        <taxon>Tracheophyta</taxon>
        <taxon>Spermatophyta</taxon>
        <taxon>Magnoliopsida</taxon>
        <taxon>eudicotyledons</taxon>
        <taxon>Gunneridae</taxon>
        <taxon>Pentapetalae</taxon>
        <taxon>asterids</taxon>
        <taxon>campanulids</taxon>
        <taxon>Asterales</taxon>
        <taxon>Asteraceae</taxon>
        <taxon>Asteroideae</taxon>
        <taxon>Anthemideae</taxon>
        <taxon>Artemisiinae</taxon>
        <taxon>Artemisia</taxon>
    </lineage>
</organism>
<comment type="caution">
    <text evidence="2">The sequence shown here is derived from an EMBL/GenBank/DDBJ whole genome shotgun (WGS) entry which is preliminary data.</text>
</comment>
<feature type="compositionally biased region" description="Polar residues" evidence="1">
    <location>
        <begin position="56"/>
        <end position="68"/>
    </location>
</feature>
<evidence type="ECO:0000256" key="1">
    <source>
        <dbReference type="SAM" id="MobiDB-lite"/>
    </source>
</evidence>
<dbReference type="OrthoDB" id="5586at2759"/>
<reference evidence="2 3" key="1">
    <citation type="journal article" date="2018" name="Mol. Plant">
        <title>The genome of Artemisia annua provides insight into the evolution of Asteraceae family and artemisinin biosynthesis.</title>
        <authorList>
            <person name="Shen Q."/>
            <person name="Zhang L."/>
            <person name="Liao Z."/>
            <person name="Wang S."/>
            <person name="Yan T."/>
            <person name="Shi P."/>
            <person name="Liu M."/>
            <person name="Fu X."/>
            <person name="Pan Q."/>
            <person name="Wang Y."/>
            <person name="Lv Z."/>
            <person name="Lu X."/>
            <person name="Zhang F."/>
            <person name="Jiang W."/>
            <person name="Ma Y."/>
            <person name="Chen M."/>
            <person name="Hao X."/>
            <person name="Li L."/>
            <person name="Tang Y."/>
            <person name="Lv G."/>
            <person name="Zhou Y."/>
            <person name="Sun X."/>
            <person name="Brodelius P.E."/>
            <person name="Rose J.K.C."/>
            <person name="Tang K."/>
        </authorList>
    </citation>
    <scope>NUCLEOTIDE SEQUENCE [LARGE SCALE GENOMIC DNA]</scope>
    <source>
        <strain evidence="3">cv. Huhao1</strain>
        <tissue evidence="2">Leaf</tissue>
    </source>
</reference>
<accession>A0A2U1KK20</accession>
<evidence type="ECO:0000313" key="2">
    <source>
        <dbReference type="EMBL" id="PWA37117.1"/>
    </source>
</evidence>
<dbReference type="EMBL" id="PKPP01017218">
    <property type="protein sequence ID" value="PWA37117.1"/>
    <property type="molecule type" value="Genomic_DNA"/>
</dbReference>